<reference evidence="2 3" key="1">
    <citation type="submission" date="2018-06" db="EMBL/GenBank/DDBJ databases">
        <authorList>
            <consortium name="Pathogen Informatics"/>
            <person name="Doyle S."/>
        </authorList>
    </citation>
    <scope>NUCLEOTIDE SEQUENCE [LARGE SCALE GENOMIC DNA]</scope>
    <source>
        <strain evidence="2 3">NCTC11801</strain>
    </source>
</reference>
<dbReference type="RefSeq" id="WP_254178939.1">
    <property type="nucleotide sequence ID" value="NZ_CP077318.1"/>
</dbReference>
<organism evidence="2 3">
    <name type="scientific">Providencia rettgeri</name>
    <dbReference type="NCBI Taxonomy" id="587"/>
    <lineage>
        <taxon>Bacteria</taxon>
        <taxon>Pseudomonadati</taxon>
        <taxon>Pseudomonadota</taxon>
        <taxon>Gammaproteobacteria</taxon>
        <taxon>Enterobacterales</taxon>
        <taxon>Morganellaceae</taxon>
        <taxon>Providencia</taxon>
    </lineage>
</organism>
<proteinExistence type="predicted"/>
<name>A0A379LSA1_PRORE</name>
<accession>A0A379LSA1</accession>
<gene>
    <name evidence="2" type="ORF">NCTC11801_04732</name>
</gene>
<feature type="region of interest" description="Disordered" evidence="1">
    <location>
        <begin position="100"/>
        <end position="163"/>
    </location>
</feature>
<sequence length="275" mass="30000">MTVENNSLSGTIAKESGKKAITLCAQNPGCRNAVTGTLGLSTAFILTKEQIEEATNAGISRDPSKIANLSVDQILWLDSQILAGGMGDLMFGTQTWGDRIELQPHTGGNQLPEQGRTDTGGNQIPEQERTDTGGNQIVEPGRTDTGGNQIPEPIEKLPGTPIPETPSLDDLAYLDKITQGEHAGIRNKEGRPVSSVINDVQKSRPADILIQDDGRWVVKGSDGRVHLIEPDGEVVTSFKNSDKNTAQRIRDGKWNRPSNEKLDEFKEKFSDYVRW</sequence>
<dbReference type="GeneID" id="93674989"/>
<protein>
    <submittedName>
        <fullName evidence="2">Uncharacterized protein</fullName>
    </submittedName>
</protein>
<feature type="compositionally biased region" description="Polar residues" evidence="1">
    <location>
        <begin position="106"/>
        <end position="125"/>
    </location>
</feature>
<dbReference type="AlphaFoldDB" id="A0A379LSA1"/>
<dbReference type="EMBL" id="UGTZ01000002">
    <property type="protein sequence ID" value="SUD99006.1"/>
    <property type="molecule type" value="Genomic_DNA"/>
</dbReference>
<evidence type="ECO:0000256" key="1">
    <source>
        <dbReference type="SAM" id="MobiDB-lite"/>
    </source>
</evidence>
<evidence type="ECO:0000313" key="3">
    <source>
        <dbReference type="Proteomes" id="UP000254208"/>
    </source>
</evidence>
<evidence type="ECO:0000313" key="2">
    <source>
        <dbReference type="EMBL" id="SUD99006.1"/>
    </source>
</evidence>
<dbReference type="Proteomes" id="UP000254208">
    <property type="component" value="Unassembled WGS sequence"/>
</dbReference>